<evidence type="ECO:0000259" key="8">
    <source>
        <dbReference type="Pfam" id="PF01545"/>
    </source>
</evidence>
<dbReference type="GO" id="GO:0005783">
    <property type="term" value="C:endoplasmic reticulum"/>
    <property type="evidence" value="ECO:0007669"/>
    <property type="project" value="TreeGrafter"/>
</dbReference>
<feature type="domain" description="Cation efflux protein transmembrane" evidence="8">
    <location>
        <begin position="170"/>
        <end position="368"/>
    </location>
</feature>
<dbReference type="InterPro" id="IPR058533">
    <property type="entry name" value="Cation_efflux_TM"/>
</dbReference>
<dbReference type="AlphaFoldDB" id="I7MKW9"/>
<feature type="transmembrane region" description="Helical" evidence="7">
    <location>
        <begin position="251"/>
        <end position="272"/>
    </location>
</feature>
<dbReference type="PANTHER" id="PTHR13414">
    <property type="entry name" value="HUEL-CATION TRANSPORTER"/>
    <property type="match status" value="1"/>
</dbReference>
<protein>
    <submittedName>
        <fullName evidence="9">Cation efflux family protein</fullName>
    </submittedName>
</protein>
<dbReference type="OrthoDB" id="289804at2759"/>
<keyword evidence="2" id="KW-0813">Transport</keyword>
<keyword evidence="10" id="KW-1185">Reference proteome</keyword>
<dbReference type="SUPFAM" id="SSF161111">
    <property type="entry name" value="Cation efflux protein transmembrane domain-like"/>
    <property type="match status" value="1"/>
</dbReference>
<dbReference type="InParanoid" id="I7MKW9"/>
<keyword evidence="5 7" id="KW-0472">Membrane</keyword>
<dbReference type="Gene3D" id="1.20.1510.10">
    <property type="entry name" value="Cation efflux protein transmembrane domain"/>
    <property type="match status" value="1"/>
</dbReference>
<feature type="transmembrane region" description="Helical" evidence="7">
    <location>
        <begin position="213"/>
        <end position="231"/>
    </location>
</feature>
<keyword evidence="4 7" id="KW-1133">Transmembrane helix</keyword>
<keyword evidence="3 7" id="KW-0812">Transmembrane</keyword>
<dbReference type="STRING" id="312017.I7MKW9"/>
<name>I7MKW9_TETTS</name>
<feature type="compositionally biased region" description="Low complexity" evidence="6">
    <location>
        <begin position="68"/>
        <end position="87"/>
    </location>
</feature>
<dbReference type="eggNOG" id="KOG2802">
    <property type="taxonomic scope" value="Eukaryota"/>
</dbReference>
<proteinExistence type="predicted"/>
<evidence type="ECO:0000256" key="3">
    <source>
        <dbReference type="ARBA" id="ARBA00022692"/>
    </source>
</evidence>
<dbReference type="EMBL" id="GG662612">
    <property type="protein sequence ID" value="EAS00530.2"/>
    <property type="molecule type" value="Genomic_DNA"/>
</dbReference>
<feature type="transmembrane region" description="Helical" evidence="7">
    <location>
        <begin position="307"/>
        <end position="330"/>
    </location>
</feature>
<gene>
    <name evidence="9" type="ORF">TTHERM_00408830</name>
</gene>
<comment type="subcellular location">
    <subcellularLocation>
        <location evidence="1">Membrane</location>
        <topology evidence="1">Multi-pass membrane protein</topology>
    </subcellularLocation>
</comment>
<dbReference type="GO" id="GO:0006882">
    <property type="term" value="P:intracellular zinc ion homeostasis"/>
    <property type="evidence" value="ECO:0007669"/>
    <property type="project" value="TreeGrafter"/>
</dbReference>
<dbReference type="KEGG" id="tet:TTHERM_00408830"/>
<dbReference type="GeneID" id="7845996"/>
<evidence type="ECO:0000256" key="2">
    <source>
        <dbReference type="ARBA" id="ARBA00022448"/>
    </source>
</evidence>
<evidence type="ECO:0000256" key="4">
    <source>
        <dbReference type="ARBA" id="ARBA00022989"/>
    </source>
</evidence>
<dbReference type="RefSeq" id="XP_001020775.2">
    <property type="nucleotide sequence ID" value="XM_001020775.2"/>
</dbReference>
<evidence type="ECO:0000313" key="10">
    <source>
        <dbReference type="Proteomes" id="UP000009168"/>
    </source>
</evidence>
<dbReference type="PANTHER" id="PTHR13414:SF9">
    <property type="entry name" value="PROTON-COUPLED ZINC ANTIPORTER SLC30A9, MITOCHONDRIAL"/>
    <property type="match status" value="1"/>
</dbReference>
<accession>I7MKW9</accession>
<evidence type="ECO:0000256" key="5">
    <source>
        <dbReference type="ARBA" id="ARBA00023136"/>
    </source>
</evidence>
<reference evidence="10" key="1">
    <citation type="journal article" date="2006" name="PLoS Biol.">
        <title>Macronuclear genome sequence of the ciliate Tetrahymena thermophila, a model eukaryote.</title>
        <authorList>
            <person name="Eisen J.A."/>
            <person name="Coyne R.S."/>
            <person name="Wu M."/>
            <person name="Wu D."/>
            <person name="Thiagarajan M."/>
            <person name="Wortman J.R."/>
            <person name="Badger J.H."/>
            <person name="Ren Q."/>
            <person name="Amedeo P."/>
            <person name="Jones K.M."/>
            <person name="Tallon L.J."/>
            <person name="Delcher A.L."/>
            <person name="Salzberg S.L."/>
            <person name="Silva J.C."/>
            <person name="Haas B.J."/>
            <person name="Majoros W.H."/>
            <person name="Farzad M."/>
            <person name="Carlton J.M."/>
            <person name="Smith R.K. Jr."/>
            <person name="Garg J."/>
            <person name="Pearlman R.E."/>
            <person name="Karrer K.M."/>
            <person name="Sun L."/>
            <person name="Manning G."/>
            <person name="Elde N.C."/>
            <person name="Turkewitz A.P."/>
            <person name="Asai D.J."/>
            <person name="Wilkes D.E."/>
            <person name="Wang Y."/>
            <person name="Cai H."/>
            <person name="Collins K."/>
            <person name="Stewart B.A."/>
            <person name="Lee S.R."/>
            <person name="Wilamowska K."/>
            <person name="Weinberg Z."/>
            <person name="Ruzzo W.L."/>
            <person name="Wloga D."/>
            <person name="Gaertig J."/>
            <person name="Frankel J."/>
            <person name="Tsao C.-C."/>
            <person name="Gorovsky M.A."/>
            <person name="Keeling P.J."/>
            <person name="Waller R.F."/>
            <person name="Patron N.J."/>
            <person name="Cherry J.M."/>
            <person name="Stover N.A."/>
            <person name="Krieger C.J."/>
            <person name="del Toro C."/>
            <person name="Ryder H.F."/>
            <person name="Williamson S.C."/>
            <person name="Barbeau R.A."/>
            <person name="Hamilton E.P."/>
            <person name="Orias E."/>
        </authorList>
    </citation>
    <scope>NUCLEOTIDE SEQUENCE [LARGE SCALE GENOMIC DNA]</scope>
    <source>
        <strain evidence="10">SB210</strain>
    </source>
</reference>
<evidence type="ECO:0000256" key="7">
    <source>
        <dbReference type="SAM" id="Phobius"/>
    </source>
</evidence>
<feature type="region of interest" description="Disordered" evidence="6">
    <location>
        <begin position="63"/>
        <end position="98"/>
    </location>
</feature>
<dbReference type="GO" id="GO:0008324">
    <property type="term" value="F:monoatomic cation transmembrane transporter activity"/>
    <property type="evidence" value="ECO:0007669"/>
    <property type="project" value="InterPro"/>
</dbReference>
<evidence type="ECO:0000256" key="1">
    <source>
        <dbReference type="ARBA" id="ARBA00004141"/>
    </source>
</evidence>
<dbReference type="Proteomes" id="UP000009168">
    <property type="component" value="Unassembled WGS sequence"/>
</dbReference>
<dbReference type="GO" id="GO:0016020">
    <property type="term" value="C:membrane"/>
    <property type="evidence" value="ECO:0007669"/>
    <property type="project" value="UniProtKB-SubCell"/>
</dbReference>
<dbReference type="InterPro" id="IPR040177">
    <property type="entry name" value="SLC30A9"/>
</dbReference>
<dbReference type="Pfam" id="PF01545">
    <property type="entry name" value="Cation_efflux"/>
    <property type="match status" value="1"/>
</dbReference>
<evidence type="ECO:0000256" key="6">
    <source>
        <dbReference type="SAM" id="MobiDB-lite"/>
    </source>
</evidence>
<dbReference type="GO" id="GO:0006829">
    <property type="term" value="P:zinc ion transport"/>
    <property type="evidence" value="ECO:0007669"/>
    <property type="project" value="InterPro"/>
</dbReference>
<sequence length="611" mass="71487">MFRLFSLKNINRLAINQRPLECIRRSNSSFLSKVISQNTLMARMQPTYPFHCFKSFYTFSAAKPQPPKDNQQQQQQQQQQKSNIQQQGTSQAGQSFKEDDQKAKELELIFSKQKRQKQEEKFDPEQKLAEFEKKVKNTNLNVIKRELFNDSMQLPIKFLAYNFAGHASVGTFLAELCRSSIDAVNHLVLYFANYIDVKPSKRYPQGLENIKQLIVLIPSSLFVSFGAYTIYSAFTEYLAAGPAVAAQSDNIYSILLYLASFCIEISVIAYNIRDSLKMQNINSTQQTNQKLSLFQIMKTLVAKKDPLLQAILYENMITLMSMSVPLMVGISNMIIPSNLPEFIGQIVIGSIQLLLGQRLFKEVASTILGKSVDEETMNDIHNEIMKNPYVKSIRDEKGIMSGSVRFKYYAIVEYDFEQLNEDAMEDYRQMSDYIIYSQDYKDRQEELEELMESFPIRLLKEVKRQEQLILESIKIKYPQCDYLDLNIDTDKLYQFLDDEEKIKNSFHQEISSEDEEKEESENDKLIREWIITTSQQMLEKKFTKQKQIIVKTKDQQFYENLHFKINPKHYSNNIHRIFIQEKALVHEQQRAQIIEEDLNYDDCYKNNEDPI</sequence>
<organism evidence="9 10">
    <name type="scientific">Tetrahymena thermophila (strain SB210)</name>
    <dbReference type="NCBI Taxonomy" id="312017"/>
    <lineage>
        <taxon>Eukaryota</taxon>
        <taxon>Sar</taxon>
        <taxon>Alveolata</taxon>
        <taxon>Ciliophora</taxon>
        <taxon>Intramacronucleata</taxon>
        <taxon>Oligohymenophorea</taxon>
        <taxon>Hymenostomatida</taxon>
        <taxon>Tetrahymenina</taxon>
        <taxon>Tetrahymenidae</taxon>
        <taxon>Tetrahymena</taxon>
    </lineage>
</organism>
<dbReference type="InterPro" id="IPR027469">
    <property type="entry name" value="Cation_efflux_TMD_sf"/>
</dbReference>
<evidence type="ECO:0000313" key="9">
    <source>
        <dbReference type="EMBL" id="EAS00530.2"/>
    </source>
</evidence>